<dbReference type="PROSITE" id="PS50042">
    <property type="entry name" value="CNMP_BINDING_3"/>
    <property type="match status" value="1"/>
</dbReference>
<keyword evidence="5" id="KW-0406">Ion transport</keyword>
<evidence type="ECO:0000313" key="13">
    <source>
        <dbReference type="EMBL" id="KAK3788981.1"/>
    </source>
</evidence>
<dbReference type="GO" id="GO:0005223">
    <property type="term" value="F:intracellularly cGMP-activated cation channel activity"/>
    <property type="evidence" value="ECO:0007669"/>
    <property type="project" value="TreeGrafter"/>
</dbReference>
<dbReference type="InterPro" id="IPR018488">
    <property type="entry name" value="cNMP-bd_CS"/>
</dbReference>
<accession>A0AAE1AKV5</accession>
<evidence type="ECO:0000256" key="11">
    <source>
        <dbReference type="SAM" id="Phobius"/>
    </source>
</evidence>
<feature type="compositionally biased region" description="Polar residues" evidence="10">
    <location>
        <begin position="374"/>
        <end position="391"/>
    </location>
</feature>
<keyword evidence="8" id="KW-0407">Ion channel</keyword>
<dbReference type="InterPro" id="IPR014710">
    <property type="entry name" value="RmlC-like_jellyroll"/>
</dbReference>
<dbReference type="Gene3D" id="2.60.120.10">
    <property type="entry name" value="Jelly Rolls"/>
    <property type="match status" value="1"/>
</dbReference>
<dbReference type="SUPFAM" id="SSF51206">
    <property type="entry name" value="cAMP-binding domain-like"/>
    <property type="match status" value="1"/>
</dbReference>
<feature type="domain" description="Cyclic nucleotide-binding" evidence="12">
    <location>
        <begin position="953"/>
        <end position="1071"/>
    </location>
</feature>
<proteinExistence type="predicted"/>
<feature type="region of interest" description="Disordered" evidence="10">
    <location>
        <begin position="148"/>
        <end position="179"/>
    </location>
</feature>
<dbReference type="EMBL" id="JAWDGP010001707">
    <property type="protein sequence ID" value="KAK3788981.1"/>
    <property type="molecule type" value="Genomic_DNA"/>
</dbReference>
<feature type="compositionally biased region" description="Low complexity" evidence="10">
    <location>
        <begin position="427"/>
        <end position="440"/>
    </location>
</feature>
<evidence type="ECO:0000256" key="4">
    <source>
        <dbReference type="ARBA" id="ARBA00022989"/>
    </source>
</evidence>
<dbReference type="FunFam" id="1.10.287.630:FF:000001">
    <property type="entry name" value="Cyclic nucleotide-gated channel alpha 3"/>
    <property type="match status" value="1"/>
</dbReference>
<dbReference type="InterPro" id="IPR018490">
    <property type="entry name" value="cNMP-bd_dom_sf"/>
</dbReference>
<dbReference type="FunFam" id="1.10.287.70:FF:000030">
    <property type="entry name" value="Cyclic nucleotide-gated channel alpha 3"/>
    <property type="match status" value="1"/>
</dbReference>
<evidence type="ECO:0000256" key="3">
    <source>
        <dbReference type="ARBA" id="ARBA00022692"/>
    </source>
</evidence>
<dbReference type="InterPro" id="IPR000595">
    <property type="entry name" value="cNMP-bd_dom"/>
</dbReference>
<dbReference type="SMART" id="SM00100">
    <property type="entry name" value="cNMP"/>
    <property type="match status" value="1"/>
</dbReference>
<dbReference type="PANTHER" id="PTHR45638">
    <property type="entry name" value="CYCLIC NUCLEOTIDE-GATED CATION CHANNEL SUBUNIT A"/>
    <property type="match status" value="1"/>
</dbReference>
<keyword evidence="4 11" id="KW-1133">Transmembrane helix</keyword>
<dbReference type="InterPro" id="IPR005821">
    <property type="entry name" value="Ion_trans_dom"/>
</dbReference>
<protein>
    <recommendedName>
        <fullName evidence="12">Cyclic nucleotide-binding domain-containing protein</fullName>
    </recommendedName>
</protein>
<feature type="region of interest" description="Disordered" evidence="10">
    <location>
        <begin position="1152"/>
        <end position="1217"/>
    </location>
</feature>
<feature type="region of interest" description="Disordered" evidence="10">
    <location>
        <begin position="421"/>
        <end position="451"/>
    </location>
</feature>
<dbReference type="Gene3D" id="1.10.287.630">
    <property type="entry name" value="Helix hairpin bin"/>
    <property type="match status" value="1"/>
</dbReference>
<keyword evidence="9" id="KW-0175">Coiled coil</keyword>
<evidence type="ECO:0000256" key="8">
    <source>
        <dbReference type="ARBA" id="ARBA00023303"/>
    </source>
</evidence>
<evidence type="ECO:0000259" key="12">
    <source>
        <dbReference type="PROSITE" id="PS50042"/>
    </source>
</evidence>
<feature type="transmembrane region" description="Helical" evidence="11">
    <location>
        <begin position="849"/>
        <end position="871"/>
    </location>
</feature>
<feature type="transmembrane region" description="Helical" evidence="11">
    <location>
        <begin position="639"/>
        <end position="659"/>
    </location>
</feature>
<evidence type="ECO:0000313" key="14">
    <source>
        <dbReference type="Proteomes" id="UP001283361"/>
    </source>
</evidence>
<comment type="subcellular location">
    <subcellularLocation>
        <location evidence="1">Membrane</location>
        <topology evidence="1">Multi-pass membrane protein</topology>
    </subcellularLocation>
</comment>
<organism evidence="13 14">
    <name type="scientific">Elysia crispata</name>
    <name type="common">lettuce slug</name>
    <dbReference type="NCBI Taxonomy" id="231223"/>
    <lineage>
        <taxon>Eukaryota</taxon>
        <taxon>Metazoa</taxon>
        <taxon>Spiralia</taxon>
        <taxon>Lophotrochozoa</taxon>
        <taxon>Mollusca</taxon>
        <taxon>Gastropoda</taxon>
        <taxon>Heterobranchia</taxon>
        <taxon>Euthyneura</taxon>
        <taxon>Panpulmonata</taxon>
        <taxon>Sacoglossa</taxon>
        <taxon>Placobranchoidea</taxon>
        <taxon>Plakobranchidae</taxon>
        <taxon>Elysia</taxon>
    </lineage>
</organism>
<dbReference type="PROSITE" id="PS00888">
    <property type="entry name" value="CNMP_BINDING_1"/>
    <property type="match status" value="1"/>
</dbReference>
<evidence type="ECO:0000256" key="10">
    <source>
        <dbReference type="SAM" id="MobiDB-lite"/>
    </source>
</evidence>
<dbReference type="Pfam" id="PF00027">
    <property type="entry name" value="cNMP_binding"/>
    <property type="match status" value="1"/>
</dbReference>
<feature type="compositionally biased region" description="Gly residues" evidence="10">
    <location>
        <begin position="1195"/>
        <end position="1217"/>
    </location>
</feature>
<dbReference type="GO" id="GO:0005222">
    <property type="term" value="F:intracellularly cAMP-activated cation channel activity"/>
    <property type="evidence" value="ECO:0007669"/>
    <property type="project" value="TreeGrafter"/>
</dbReference>
<evidence type="ECO:0000256" key="6">
    <source>
        <dbReference type="ARBA" id="ARBA00023136"/>
    </source>
</evidence>
<dbReference type="PROSITE" id="PS00889">
    <property type="entry name" value="CNMP_BINDING_2"/>
    <property type="match status" value="1"/>
</dbReference>
<feature type="region of interest" description="Disordered" evidence="10">
    <location>
        <begin position="369"/>
        <end position="406"/>
    </location>
</feature>
<feature type="compositionally biased region" description="Polar residues" evidence="10">
    <location>
        <begin position="1152"/>
        <end position="1161"/>
    </location>
</feature>
<feature type="transmembrane region" description="Helical" evidence="11">
    <location>
        <begin position="671"/>
        <end position="693"/>
    </location>
</feature>
<keyword evidence="6 11" id="KW-0472">Membrane</keyword>
<dbReference type="Gene3D" id="1.10.287.70">
    <property type="match status" value="1"/>
</dbReference>
<evidence type="ECO:0000256" key="7">
    <source>
        <dbReference type="ARBA" id="ARBA00023286"/>
    </source>
</evidence>
<keyword evidence="7" id="KW-1071">Ligand-gated ion channel</keyword>
<dbReference type="Pfam" id="PF00520">
    <property type="entry name" value="Ion_trans"/>
    <property type="match status" value="1"/>
</dbReference>
<dbReference type="InterPro" id="IPR032406">
    <property type="entry name" value="CLZ_dom"/>
</dbReference>
<dbReference type="Proteomes" id="UP001283361">
    <property type="component" value="Unassembled WGS sequence"/>
</dbReference>
<dbReference type="GO" id="GO:0005886">
    <property type="term" value="C:plasma membrane"/>
    <property type="evidence" value="ECO:0007669"/>
    <property type="project" value="TreeGrafter"/>
</dbReference>
<dbReference type="FunFam" id="2.60.120.10:FF:000002">
    <property type="entry name" value="Cyclic nucleotide gated channel alpha 1a"/>
    <property type="match status" value="1"/>
</dbReference>
<reference evidence="13" key="1">
    <citation type="journal article" date="2023" name="G3 (Bethesda)">
        <title>A reference genome for the long-term kleptoplast-retaining sea slug Elysia crispata morphotype clarki.</title>
        <authorList>
            <person name="Eastman K.E."/>
            <person name="Pendleton A.L."/>
            <person name="Shaikh M.A."/>
            <person name="Suttiyut T."/>
            <person name="Ogas R."/>
            <person name="Tomko P."/>
            <person name="Gavelis G."/>
            <person name="Widhalm J.R."/>
            <person name="Wisecaver J.H."/>
        </authorList>
    </citation>
    <scope>NUCLEOTIDE SEQUENCE</scope>
    <source>
        <strain evidence="13">ECLA1</strain>
    </source>
</reference>
<dbReference type="SUPFAM" id="SSF81324">
    <property type="entry name" value="Voltage-gated potassium channels"/>
    <property type="match status" value="1"/>
</dbReference>
<evidence type="ECO:0000256" key="5">
    <source>
        <dbReference type="ARBA" id="ARBA00023065"/>
    </source>
</evidence>
<keyword evidence="14" id="KW-1185">Reference proteome</keyword>
<dbReference type="InterPro" id="IPR050866">
    <property type="entry name" value="CNG_cation_channel"/>
</dbReference>
<evidence type="ECO:0000256" key="1">
    <source>
        <dbReference type="ARBA" id="ARBA00004141"/>
    </source>
</evidence>
<dbReference type="GO" id="GO:0044877">
    <property type="term" value="F:protein-containing complex binding"/>
    <property type="evidence" value="ECO:0007669"/>
    <property type="project" value="TreeGrafter"/>
</dbReference>
<evidence type="ECO:0000256" key="9">
    <source>
        <dbReference type="SAM" id="Coils"/>
    </source>
</evidence>
<comment type="caution">
    <text evidence="13">The sequence shown here is derived from an EMBL/GenBank/DDBJ whole genome shotgun (WGS) entry which is preliminary data.</text>
</comment>
<dbReference type="Pfam" id="PF16526">
    <property type="entry name" value="CLZ"/>
    <property type="match status" value="1"/>
</dbReference>
<feature type="coiled-coil region" evidence="9">
    <location>
        <begin position="1088"/>
        <end position="1147"/>
    </location>
</feature>
<dbReference type="AlphaFoldDB" id="A0AAE1AKV5"/>
<feature type="transmembrane region" description="Helical" evidence="11">
    <location>
        <begin position="719"/>
        <end position="736"/>
    </location>
</feature>
<dbReference type="Gene3D" id="1.20.5.170">
    <property type="match status" value="1"/>
</dbReference>
<keyword evidence="3 11" id="KW-0812">Transmembrane</keyword>
<dbReference type="GO" id="GO:0030553">
    <property type="term" value="F:cGMP binding"/>
    <property type="evidence" value="ECO:0007669"/>
    <property type="project" value="TreeGrafter"/>
</dbReference>
<dbReference type="PANTHER" id="PTHR45638:SF11">
    <property type="entry name" value="CYCLIC NUCLEOTIDE-GATED CATION CHANNEL SUBUNIT A"/>
    <property type="match status" value="1"/>
</dbReference>
<dbReference type="CDD" id="cd00038">
    <property type="entry name" value="CAP_ED"/>
    <property type="match status" value="1"/>
</dbReference>
<name>A0AAE1AKV5_9GAST</name>
<sequence length="1217" mass="137092">MNKKEHESECKPKNKCLKRTSGVDKFIKNGSESNFGHSTCRKDMWKQTKTILLQQLVLKDNKQCGHTGNLDVSDKSGVLAQLFHAAKRGKTECSGIDTNIEGSASSEFSAANIDSCSGSKTSRDIASSTQKVKIMLSTEDKFAEGFHKDKPKTKEHTGKRRAFKEDSTINRGHKEKKESRLLPETRLNKVSDVIRLTANSEKIHDADKVKQSLEGELARRNLASPISLPGNRGQRRGSDKPICHLQVPHRARPKTARTQSSREYNAKSETNVEYLKLTVPANIRKVEKGNKSLPSGGFCKDGKSKSAAALSRHGHQTLGLGRFIQEIRVASSRKQKGIVTERGAEEVYGERTSLGRDEVEQHVAVSIPVPPRQELQTPSKSKSVFTKNSSGSKDKRVKKNQTRPFTINTKSCMNEHIHRTRSRLFGSSTSPPASESSSKPKAMEDLEQPNSSQVKALSSDIFLAPITANLPIYSEGTDSKTLHGDSHPTGKLECVLSPTGSGPDKRRFLKPKSNVSLRSDEFVYATVSPILSLACSQDSSITLDVPIEHDNLSTSSLPAGHPCHRLLHLGIFPHCAARLIKTWASGGRQRPQRRPDSFLERFAMGGKDMPGHGGERRHRKISDLRYWTHFFVDPSDSFYYRWLFVISVAVLYNIVFIIARSVFLELQSRFFILWLCLDYISDFIYALDIFIQFRTGYLEQGLMVVDPIKLRKNYMKTKTFYIDIASLLPTDLFYFFNKGLNIPYVRFNRLLRARRLFEFFDRTETRTSFTNMFRILHLVLYILIIIHWNACIYFAISSAIGFGSDGWVYGNLTGGNKELSRKYIYSFYWSTLTLTTIGETPQPERDIEYLFVVVDFLIGVLIFATIVGNVGSMITNMNAARSEFQQRMDGVKQYMEFRKVSKELEERVIKWFDYLWTNKQSLNEEEVLSALPDKLKAEMAIHVHLDTLKRVSIFQDCEPGLLVELVLKLRLQVFSPGDYICRKGDIGREMYIVKRGKLSVVGDDGTTVYATLSEGSVFGEVSILNIAGNKTGNRRTANVRSLGYSDLFCLSKDALWDALTEYPEAKRKLMEAGRQILMKDNLLDEDAMRRAEEKQETMEQRVDRLDSNMDNLQTRFARLLAEFNTTQQKLKQRMTKVEKVLAREEDAISTFSTNHNYSTDTMPPGLGAGAGSDRSGNSARRRRSKKEEISEVGPDGIGEGGVYMGEPAGGGESSSKA</sequence>
<evidence type="ECO:0000256" key="2">
    <source>
        <dbReference type="ARBA" id="ARBA00022448"/>
    </source>
</evidence>
<dbReference type="GO" id="GO:0017071">
    <property type="term" value="C:intracellular cyclic nucleotide activated cation channel complex"/>
    <property type="evidence" value="ECO:0007669"/>
    <property type="project" value="TreeGrafter"/>
</dbReference>
<gene>
    <name evidence="13" type="ORF">RRG08_039589</name>
</gene>
<keyword evidence="2" id="KW-0813">Transport</keyword>
<feature type="transmembrane region" description="Helical" evidence="11">
    <location>
        <begin position="775"/>
        <end position="796"/>
    </location>
</feature>